<proteinExistence type="predicted"/>
<accession>A0ABQ4WKV5</accession>
<dbReference type="EMBL" id="BQNB010008731">
    <property type="protein sequence ID" value="GJS53503.1"/>
    <property type="molecule type" value="Genomic_DNA"/>
</dbReference>
<gene>
    <name evidence="2" type="ORF">Tco_0626865</name>
</gene>
<reference evidence="2" key="2">
    <citation type="submission" date="2022-01" db="EMBL/GenBank/DDBJ databases">
        <authorList>
            <person name="Yamashiro T."/>
            <person name="Shiraishi A."/>
            <person name="Satake H."/>
            <person name="Nakayama K."/>
        </authorList>
    </citation>
    <scope>NUCLEOTIDE SEQUENCE</scope>
</reference>
<dbReference type="Proteomes" id="UP001151760">
    <property type="component" value="Unassembled WGS sequence"/>
</dbReference>
<protein>
    <recommendedName>
        <fullName evidence="4">CCHC-type domain-containing protein</fullName>
    </recommendedName>
</protein>
<feature type="region of interest" description="Disordered" evidence="1">
    <location>
        <begin position="97"/>
        <end position="137"/>
    </location>
</feature>
<evidence type="ECO:0008006" key="4">
    <source>
        <dbReference type="Google" id="ProtNLM"/>
    </source>
</evidence>
<evidence type="ECO:0000313" key="2">
    <source>
        <dbReference type="EMBL" id="GJS53503.1"/>
    </source>
</evidence>
<sequence length="383" mass="42531">MSFACDTENYNISSLSDSYPGLQPTTSTADEVRLDGVGDGFMTKGFKISLDLIDVVCEWLCWIDVVVNVIGCRLISIMFLSSPSCLLFYGPESVNSDFQDSPDDEEDTKSILSYQPPFQNNSQPKFLSSSQHKPELRPTKDFKNIYNKVKAKLALLSSSASASKSLMVKNKGLIVEAYKWDEEEVLKNHGYLKLKDLPCKSDTGKILLADTKETQIIPPIAPTDTSATELCFSASKVNSAPASALASKLKNVKTKDDLPLSIVIKELNILKLQISKSQSSYSRNNKSQQCERTDHRTCDHVEYMSTMNMSQHLKGQGGSSSRSKTPRPSKHFFPPCIHCGSSDHLSDDCVNYPICDICGSYDHDIHGHNKIMSLRRGIKPRNP</sequence>
<name>A0ABQ4WKV5_9ASTR</name>
<evidence type="ECO:0000256" key="1">
    <source>
        <dbReference type="SAM" id="MobiDB-lite"/>
    </source>
</evidence>
<organism evidence="2 3">
    <name type="scientific">Tanacetum coccineum</name>
    <dbReference type="NCBI Taxonomy" id="301880"/>
    <lineage>
        <taxon>Eukaryota</taxon>
        <taxon>Viridiplantae</taxon>
        <taxon>Streptophyta</taxon>
        <taxon>Embryophyta</taxon>
        <taxon>Tracheophyta</taxon>
        <taxon>Spermatophyta</taxon>
        <taxon>Magnoliopsida</taxon>
        <taxon>eudicotyledons</taxon>
        <taxon>Gunneridae</taxon>
        <taxon>Pentapetalae</taxon>
        <taxon>asterids</taxon>
        <taxon>campanulids</taxon>
        <taxon>Asterales</taxon>
        <taxon>Asteraceae</taxon>
        <taxon>Asteroideae</taxon>
        <taxon>Anthemideae</taxon>
        <taxon>Anthemidinae</taxon>
        <taxon>Tanacetum</taxon>
    </lineage>
</organism>
<feature type="compositionally biased region" description="Polar residues" evidence="1">
    <location>
        <begin position="110"/>
        <end position="131"/>
    </location>
</feature>
<reference evidence="2" key="1">
    <citation type="journal article" date="2022" name="Int. J. Mol. Sci.">
        <title>Draft Genome of Tanacetum Coccineum: Genomic Comparison of Closely Related Tanacetum-Family Plants.</title>
        <authorList>
            <person name="Yamashiro T."/>
            <person name="Shiraishi A."/>
            <person name="Nakayama K."/>
            <person name="Satake H."/>
        </authorList>
    </citation>
    <scope>NUCLEOTIDE SEQUENCE</scope>
</reference>
<comment type="caution">
    <text evidence="2">The sequence shown here is derived from an EMBL/GenBank/DDBJ whole genome shotgun (WGS) entry which is preliminary data.</text>
</comment>
<evidence type="ECO:0000313" key="3">
    <source>
        <dbReference type="Proteomes" id="UP001151760"/>
    </source>
</evidence>
<keyword evidence="3" id="KW-1185">Reference proteome</keyword>